<dbReference type="OrthoDB" id="9827416at2"/>
<accession>A0A369KBS4</accession>
<proteinExistence type="predicted"/>
<evidence type="ECO:0000313" key="1">
    <source>
        <dbReference type="EMBL" id="RDB31368.1"/>
    </source>
</evidence>
<dbReference type="RefSeq" id="WP_114544423.1">
    <property type="nucleotide sequence ID" value="NZ_QQBG01000017.1"/>
</dbReference>
<name>A0A369KBS4_9BACT</name>
<gene>
    <name evidence="1" type="ORF">HAT2_00527</name>
</gene>
<keyword evidence="2" id="KW-1185">Reference proteome</keyword>
<organism evidence="1 2">
    <name type="scientific">Candidatus Similichlamydia laticola</name>
    <dbReference type="NCBI Taxonomy" id="2170265"/>
    <lineage>
        <taxon>Bacteria</taxon>
        <taxon>Pseudomonadati</taxon>
        <taxon>Chlamydiota</taxon>
        <taxon>Chlamydiia</taxon>
        <taxon>Parachlamydiales</taxon>
        <taxon>Candidatus Parilichlamydiaceae</taxon>
        <taxon>Candidatus Similichlamydia</taxon>
    </lineage>
</organism>
<dbReference type="EMBL" id="QQBG01000017">
    <property type="protein sequence ID" value="RDB31368.1"/>
    <property type="molecule type" value="Genomic_DNA"/>
</dbReference>
<dbReference type="Proteomes" id="UP000253816">
    <property type="component" value="Unassembled WGS sequence"/>
</dbReference>
<protein>
    <submittedName>
        <fullName evidence="1">Uncharacterized protein</fullName>
    </submittedName>
</protein>
<reference evidence="1 2" key="1">
    <citation type="submission" date="2018-07" db="EMBL/GenBank/DDBJ databases">
        <title>Comparative genomics of the Candidatus Parilichlamydiaceae reveals evidence of convergent evolution and genome reduction in the phylum Chlamydiae.</title>
        <authorList>
            <person name="Taylor-Brown A."/>
            <person name="Polkinghorne A."/>
        </authorList>
    </citation>
    <scope>NUCLEOTIDE SEQUENCE [LARGE SCALE GENOMIC DNA]</scope>
    <source>
        <strain evidence="1 2">Hat2</strain>
    </source>
</reference>
<dbReference type="AlphaFoldDB" id="A0A369KBS4"/>
<evidence type="ECO:0000313" key="2">
    <source>
        <dbReference type="Proteomes" id="UP000253816"/>
    </source>
</evidence>
<comment type="caution">
    <text evidence="1">The sequence shown here is derived from an EMBL/GenBank/DDBJ whole genome shotgun (WGS) entry which is preliminary data.</text>
</comment>
<sequence>MLSLILSLIVLLPREGFSYQMKNFDFMQGLVSSVYKTPITAYDIAKRIEAQFQALPEEEKSKIGIREQFCRENWERGVIDTIDAQLFCEEARRFFIERSLRKVSEEALSNLPEDEKLQSFFVEYIQHRSRLELSPKKIRLAFRNYVQECQEQTLWKYRILSLSPSATEKDISDLIIRLAQEKSPESLSLDSRFGALCSLSTTYAAQSKSLNADYRKELERLNLHSFSGPIATTQGTFTFLFLEEKSAPPIKTFQEMSGQLTMLLLNQQIQNCLTGIIRELREFQEIN</sequence>